<sequence>MRNRSMATPPEKLPELVDGTAGKDAAPVRKRKYPKLVQAWVTKDLRNRIQQHADHEQISVGAYIRRTLNNAVPGGA</sequence>
<gene>
    <name evidence="2" type="ORF">LCGC14_1492240</name>
</gene>
<proteinExistence type="predicted"/>
<organism evidence="2">
    <name type="scientific">marine sediment metagenome</name>
    <dbReference type="NCBI Taxonomy" id="412755"/>
    <lineage>
        <taxon>unclassified sequences</taxon>
        <taxon>metagenomes</taxon>
        <taxon>ecological metagenomes</taxon>
    </lineage>
</organism>
<dbReference type="AlphaFoldDB" id="A0A0F9LLX3"/>
<evidence type="ECO:0000313" key="2">
    <source>
        <dbReference type="EMBL" id="KKM65340.1"/>
    </source>
</evidence>
<reference evidence="2" key="1">
    <citation type="journal article" date="2015" name="Nature">
        <title>Complex archaea that bridge the gap between prokaryotes and eukaryotes.</title>
        <authorList>
            <person name="Spang A."/>
            <person name="Saw J.H."/>
            <person name="Jorgensen S.L."/>
            <person name="Zaremba-Niedzwiedzka K."/>
            <person name="Martijn J."/>
            <person name="Lind A.E."/>
            <person name="van Eijk R."/>
            <person name="Schleper C."/>
            <person name="Guy L."/>
            <person name="Ettema T.J."/>
        </authorList>
    </citation>
    <scope>NUCLEOTIDE SEQUENCE</scope>
</reference>
<dbReference type="EMBL" id="LAZR01010741">
    <property type="protein sequence ID" value="KKM65340.1"/>
    <property type="molecule type" value="Genomic_DNA"/>
</dbReference>
<protein>
    <submittedName>
        <fullName evidence="2">Uncharacterized protein</fullName>
    </submittedName>
</protein>
<accession>A0A0F9LLX3</accession>
<feature type="region of interest" description="Disordered" evidence="1">
    <location>
        <begin position="1"/>
        <end position="26"/>
    </location>
</feature>
<evidence type="ECO:0000256" key="1">
    <source>
        <dbReference type="SAM" id="MobiDB-lite"/>
    </source>
</evidence>
<comment type="caution">
    <text evidence="2">The sequence shown here is derived from an EMBL/GenBank/DDBJ whole genome shotgun (WGS) entry which is preliminary data.</text>
</comment>
<name>A0A0F9LLX3_9ZZZZ</name>